<proteinExistence type="predicted"/>
<evidence type="ECO:0000313" key="2">
    <source>
        <dbReference type="Proteomes" id="UP000288805"/>
    </source>
</evidence>
<evidence type="ECO:0000313" key="1">
    <source>
        <dbReference type="EMBL" id="RVW74537.1"/>
    </source>
</evidence>
<reference evidence="1 2" key="1">
    <citation type="journal article" date="2018" name="PLoS Genet.">
        <title>Population sequencing reveals clonal diversity and ancestral inbreeding in the grapevine cultivar Chardonnay.</title>
        <authorList>
            <person name="Roach M.J."/>
            <person name="Johnson D.L."/>
            <person name="Bohlmann J."/>
            <person name="van Vuuren H.J."/>
            <person name="Jones S.J."/>
            <person name="Pretorius I.S."/>
            <person name="Schmidt S.A."/>
            <person name="Borneman A.R."/>
        </authorList>
    </citation>
    <scope>NUCLEOTIDE SEQUENCE [LARGE SCALE GENOMIC DNA]</scope>
    <source>
        <strain evidence="2">cv. Chardonnay</strain>
        <tissue evidence="1">Leaf</tissue>
    </source>
</reference>
<gene>
    <name evidence="1" type="ORF">CK203_053763</name>
</gene>
<name>A0A438GQS5_VITVI</name>
<dbReference type="Proteomes" id="UP000288805">
    <property type="component" value="Unassembled WGS sequence"/>
</dbReference>
<accession>A0A438GQS5</accession>
<sequence>MIEKGGVASFFSRLETGGSIIPLPYCDCHGGSQFLVEESESGRVFAEVSYLSWLLMWFEAMSGLKVNLDKSVIIPVGKVENVEKLALKFGCKVSMLPSSYLGFFLGARFKDVAIWDEVEEETFHLEKGNISPKGAN</sequence>
<dbReference type="AlphaFoldDB" id="A0A438GQS5"/>
<dbReference type="EMBL" id="QGNW01000368">
    <property type="protein sequence ID" value="RVW74537.1"/>
    <property type="molecule type" value="Genomic_DNA"/>
</dbReference>
<organism evidence="1 2">
    <name type="scientific">Vitis vinifera</name>
    <name type="common">Grape</name>
    <dbReference type="NCBI Taxonomy" id="29760"/>
    <lineage>
        <taxon>Eukaryota</taxon>
        <taxon>Viridiplantae</taxon>
        <taxon>Streptophyta</taxon>
        <taxon>Embryophyta</taxon>
        <taxon>Tracheophyta</taxon>
        <taxon>Spermatophyta</taxon>
        <taxon>Magnoliopsida</taxon>
        <taxon>eudicotyledons</taxon>
        <taxon>Gunneridae</taxon>
        <taxon>Pentapetalae</taxon>
        <taxon>rosids</taxon>
        <taxon>Vitales</taxon>
        <taxon>Vitaceae</taxon>
        <taxon>Viteae</taxon>
        <taxon>Vitis</taxon>
    </lineage>
</organism>
<protein>
    <submittedName>
        <fullName evidence="1">Uncharacterized protein</fullName>
    </submittedName>
</protein>
<comment type="caution">
    <text evidence="1">The sequence shown here is derived from an EMBL/GenBank/DDBJ whole genome shotgun (WGS) entry which is preliminary data.</text>
</comment>